<evidence type="ECO:0000256" key="4">
    <source>
        <dbReference type="ARBA" id="ARBA00022729"/>
    </source>
</evidence>
<feature type="domain" description="Peptidase S8/S53" evidence="11">
    <location>
        <begin position="175"/>
        <end position="644"/>
    </location>
</feature>
<dbReference type="PROSITE" id="PS00137">
    <property type="entry name" value="SUBTILASE_HIS"/>
    <property type="match status" value="1"/>
</dbReference>
<evidence type="ECO:0000256" key="6">
    <source>
        <dbReference type="ARBA" id="ARBA00022825"/>
    </source>
</evidence>
<evidence type="ECO:0000259" key="12">
    <source>
        <dbReference type="Pfam" id="PF02225"/>
    </source>
</evidence>
<evidence type="ECO:0000256" key="5">
    <source>
        <dbReference type="ARBA" id="ARBA00022801"/>
    </source>
</evidence>
<dbReference type="InterPro" id="IPR015500">
    <property type="entry name" value="Peptidase_S8_subtilisin-rel"/>
</dbReference>
<dbReference type="InterPro" id="IPR023827">
    <property type="entry name" value="Peptidase_S8_Asp-AS"/>
</dbReference>
<feature type="active site" description="Charge relay system" evidence="7 8">
    <location>
        <position position="184"/>
    </location>
</feature>
<name>A0A561EVM8_9ACTN</name>
<comment type="similarity">
    <text evidence="1 8 9">Belongs to the peptidase S8 family.</text>
</comment>
<dbReference type="InterPro" id="IPR023828">
    <property type="entry name" value="Peptidase_S8_Ser-AS"/>
</dbReference>
<proteinExistence type="inferred from homology"/>
<feature type="signal peptide" evidence="10">
    <location>
        <begin position="1"/>
        <end position="32"/>
    </location>
</feature>
<keyword evidence="14" id="KW-1185">Reference proteome</keyword>
<sequence length="1101" mass="111970">MRIHAATRIGITLAVIAGSAALAALPPTGASAEPGEAEGRADAPRSVLLELDTEAAAPVWRRAAADARRAQRSPEAVHRAAAEAGAEQHRRAGRALDQLAGAVRNAVPGAQELYRTRTLLTGLAVTARTGQLAALRTLPGVRAVHVITRKERDNSYSVPLTGAPAVWSGTPGNTGEGIRIGIIDSGIDYTHADFGGPGTEQAFTSVDGAKPAPAALFPNAKVIGGRDLVGDDYNPDPSAEHYQPVPHPDANPIDCALNGHGTHVAGTAAGLGVTSAGKPYTGPYRPGLDPAGFKVGPGAAPGAKLYAIRVFGCDGSTDQLAQALDVAADPDGNGDLTDRLDVVNLSLGSRFGNPDDADAIAADHLAELGTVVVAAAGNEGDVYGIGGSPGTAPRAIAVAASVDAHGDADGIRVLAPEPLAGLVPAHWSAKYQGWSTKDVSGELALPADQSDGCTAFSAADGLRLKGKVAVLAWRTKDSDRACGSAARADHAADVGAVGTLFAADGDHLGEIAGNDRIPAAILARADGERLTKAAAEGAVRVQLAAPGNPLHGAVAQDQPQRSDTLAVFTSRGLGLPGIVKPDVAAPGETIWSAKAGSGGGGMREDGTSMATPHVAGLAALVRAAHPGWSVAEVKAALMNTSGDTWRGDDHSGPVYGPERTGAGRARVDIAVRTPAVAYAAGAGAVDGAVGVSFGPVQVTRSTVLSREVEIRNFSAEPVEYTTGYLPATELRGASFELSPDQVTVPAGGTARVKVTLNVPGQLDRAPDPTIDLTQAGRARSYRGELSGRLLLTPVGTDAPALRVPLFAAPRPASELAAGAQARASASSTLVSLTGTGAPAADGALVSAFALGGEGARWPDCPVGARDGDKAPDLCVTRAGDRAANLKAAGAATDAPAVTGEPLDKGILYLAATFWAPVATPVGSFAVRASLDTDGDNKTDVIVTADRLRGSDVLVARTLDARTGQELDVQPLNARWGDTDTGLLDGDTVVLPVRLAALPGLKQSTAKIRYGLWTSFDLGGTPSAKDALSSIGLQGERPTLAIDVLNPALDIRNGAAGPAAILAPEQPGAVLEVRRKQGDTTRLLLVHHLNPDGRRAQVLTLR</sequence>
<accession>A0A561EVM8</accession>
<dbReference type="InterPro" id="IPR022398">
    <property type="entry name" value="Peptidase_S8_His-AS"/>
</dbReference>
<dbReference type="Pfam" id="PF00082">
    <property type="entry name" value="Peptidase_S8"/>
    <property type="match status" value="1"/>
</dbReference>
<dbReference type="PROSITE" id="PS00136">
    <property type="entry name" value="SUBTILASE_ASP"/>
    <property type="match status" value="1"/>
</dbReference>
<evidence type="ECO:0000256" key="9">
    <source>
        <dbReference type="RuleBase" id="RU003355"/>
    </source>
</evidence>
<protein>
    <submittedName>
        <fullName evidence="13">Subtilase family protein</fullName>
    </submittedName>
</protein>
<dbReference type="InterPro" id="IPR036852">
    <property type="entry name" value="Peptidase_S8/S53_dom_sf"/>
</dbReference>
<evidence type="ECO:0000256" key="10">
    <source>
        <dbReference type="SAM" id="SignalP"/>
    </source>
</evidence>
<dbReference type="PANTHER" id="PTHR43806:SF11">
    <property type="entry name" value="CEREVISIN-RELATED"/>
    <property type="match status" value="1"/>
</dbReference>
<evidence type="ECO:0000256" key="7">
    <source>
        <dbReference type="PIRSR" id="PIRSR615500-1"/>
    </source>
</evidence>
<feature type="chain" id="PRO_5022124270" evidence="10">
    <location>
        <begin position="33"/>
        <end position="1101"/>
    </location>
</feature>
<evidence type="ECO:0000256" key="1">
    <source>
        <dbReference type="ARBA" id="ARBA00011073"/>
    </source>
</evidence>
<keyword evidence="2" id="KW-0964">Secreted</keyword>
<dbReference type="Pfam" id="PF02225">
    <property type="entry name" value="PA"/>
    <property type="match status" value="1"/>
</dbReference>
<dbReference type="AlphaFoldDB" id="A0A561EVM8"/>
<feature type="domain" description="PA" evidence="12">
    <location>
        <begin position="439"/>
        <end position="530"/>
    </location>
</feature>
<evidence type="ECO:0000256" key="2">
    <source>
        <dbReference type="ARBA" id="ARBA00022512"/>
    </source>
</evidence>
<comment type="caution">
    <text evidence="13">The sequence shown here is derived from an EMBL/GenBank/DDBJ whole genome shotgun (WGS) entry which is preliminary data.</text>
</comment>
<dbReference type="Gene3D" id="3.40.50.200">
    <property type="entry name" value="Peptidase S8/S53 domain"/>
    <property type="match status" value="2"/>
</dbReference>
<dbReference type="InterPro" id="IPR050131">
    <property type="entry name" value="Peptidase_S8_subtilisin-like"/>
</dbReference>
<evidence type="ECO:0000256" key="3">
    <source>
        <dbReference type="ARBA" id="ARBA00022670"/>
    </source>
</evidence>
<feature type="active site" description="Charge relay system" evidence="7 8">
    <location>
        <position position="608"/>
    </location>
</feature>
<dbReference type="InterPro" id="IPR034213">
    <property type="entry name" value="S8_Vpr-like"/>
</dbReference>
<evidence type="ECO:0000313" key="13">
    <source>
        <dbReference type="EMBL" id="TWE19670.1"/>
    </source>
</evidence>
<feature type="active site" description="Charge relay system" evidence="7 8">
    <location>
        <position position="260"/>
    </location>
</feature>
<dbReference type="PROSITE" id="PS00138">
    <property type="entry name" value="SUBTILASE_SER"/>
    <property type="match status" value="1"/>
</dbReference>
<dbReference type="SUPFAM" id="SSF52743">
    <property type="entry name" value="Subtilisin-like"/>
    <property type="match status" value="1"/>
</dbReference>
<dbReference type="InterPro" id="IPR003137">
    <property type="entry name" value="PA_domain"/>
</dbReference>
<dbReference type="GO" id="GO:0006508">
    <property type="term" value="P:proteolysis"/>
    <property type="evidence" value="ECO:0007669"/>
    <property type="project" value="UniProtKB-KW"/>
</dbReference>
<dbReference type="InterPro" id="IPR000209">
    <property type="entry name" value="Peptidase_S8/S53_dom"/>
</dbReference>
<keyword evidence="3 8" id="KW-0645">Protease</keyword>
<dbReference type="PRINTS" id="PR00723">
    <property type="entry name" value="SUBTILISIN"/>
</dbReference>
<gene>
    <name evidence="13" type="ORF">FB465_4792</name>
</gene>
<dbReference type="PROSITE" id="PS51892">
    <property type="entry name" value="SUBTILASE"/>
    <property type="match status" value="1"/>
</dbReference>
<evidence type="ECO:0000313" key="14">
    <source>
        <dbReference type="Proteomes" id="UP000318416"/>
    </source>
</evidence>
<organism evidence="13 14">
    <name type="scientific">Kitasatospora atroaurantiaca</name>
    <dbReference type="NCBI Taxonomy" id="285545"/>
    <lineage>
        <taxon>Bacteria</taxon>
        <taxon>Bacillati</taxon>
        <taxon>Actinomycetota</taxon>
        <taxon>Actinomycetes</taxon>
        <taxon>Kitasatosporales</taxon>
        <taxon>Streptomycetaceae</taxon>
        <taxon>Kitasatospora</taxon>
    </lineage>
</organism>
<evidence type="ECO:0000259" key="11">
    <source>
        <dbReference type="Pfam" id="PF00082"/>
    </source>
</evidence>
<dbReference type="Proteomes" id="UP000318416">
    <property type="component" value="Unassembled WGS sequence"/>
</dbReference>
<evidence type="ECO:0000256" key="8">
    <source>
        <dbReference type="PROSITE-ProRule" id="PRU01240"/>
    </source>
</evidence>
<dbReference type="EMBL" id="VIVR01000001">
    <property type="protein sequence ID" value="TWE19670.1"/>
    <property type="molecule type" value="Genomic_DNA"/>
</dbReference>
<dbReference type="RefSeq" id="WP_344016868.1">
    <property type="nucleotide sequence ID" value="NZ_BAAABR010000049.1"/>
</dbReference>
<keyword evidence="6 8" id="KW-0720">Serine protease</keyword>
<dbReference type="GO" id="GO:0004252">
    <property type="term" value="F:serine-type endopeptidase activity"/>
    <property type="evidence" value="ECO:0007669"/>
    <property type="project" value="UniProtKB-UniRule"/>
</dbReference>
<reference evidence="13 14" key="1">
    <citation type="submission" date="2019-06" db="EMBL/GenBank/DDBJ databases">
        <title>Sequencing the genomes of 1000 actinobacteria strains.</title>
        <authorList>
            <person name="Klenk H.-P."/>
        </authorList>
    </citation>
    <scope>NUCLEOTIDE SEQUENCE [LARGE SCALE GENOMIC DNA]</scope>
    <source>
        <strain evidence="13 14">DSM 41649</strain>
    </source>
</reference>
<keyword evidence="5 8" id="KW-0378">Hydrolase</keyword>
<dbReference type="PANTHER" id="PTHR43806">
    <property type="entry name" value="PEPTIDASE S8"/>
    <property type="match status" value="1"/>
</dbReference>
<dbReference type="CDD" id="cd07474">
    <property type="entry name" value="Peptidases_S8_subtilisin_Vpr-like"/>
    <property type="match status" value="1"/>
</dbReference>
<keyword evidence="2" id="KW-0134">Cell wall</keyword>
<keyword evidence="4 10" id="KW-0732">Signal</keyword>